<feature type="non-terminal residue" evidence="12">
    <location>
        <position position="1"/>
    </location>
</feature>
<reference evidence="12" key="2">
    <citation type="submission" date="2020-11" db="EMBL/GenBank/DDBJ databases">
        <authorList>
            <person name="McCartney M.A."/>
            <person name="Auch B."/>
            <person name="Kono T."/>
            <person name="Mallez S."/>
            <person name="Becker A."/>
            <person name="Gohl D.M."/>
            <person name="Silverstein K.A.T."/>
            <person name="Koren S."/>
            <person name="Bechman K.B."/>
            <person name="Herman A."/>
            <person name="Abrahante J.E."/>
            <person name="Garbe J."/>
        </authorList>
    </citation>
    <scope>NUCLEOTIDE SEQUENCE</scope>
    <source>
        <strain evidence="12">Duluth1</strain>
        <tissue evidence="12">Whole animal</tissue>
    </source>
</reference>
<feature type="transmembrane region" description="Helical" evidence="8">
    <location>
        <begin position="477"/>
        <end position="504"/>
    </location>
</feature>
<evidence type="ECO:0000256" key="6">
    <source>
        <dbReference type="ARBA" id="ARBA00023136"/>
    </source>
</evidence>
<feature type="transmembrane region" description="Helical" evidence="8">
    <location>
        <begin position="341"/>
        <end position="371"/>
    </location>
</feature>
<comment type="caution">
    <text evidence="12">The sequence shown here is derived from an EMBL/GenBank/DDBJ whole genome shotgun (WGS) entry which is preliminary data.</text>
</comment>
<evidence type="ECO:0000313" key="13">
    <source>
        <dbReference type="Proteomes" id="UP000828390"/>
    </source>
</evidence>
<evidence type="ECO:0000256" key="1">
    <source>
        <dbReference type="ARBA" id="ARBA00004651"/>
    </source>
</evidence>
<gene>
    <name evidence="12" type="ORF">DPMN_103298</name>
</gene>
<dbReference type="Proteomes" id="UP000828390">
    <property type="component" value="Unassembled WGS sequence"/>
</dbReference>
<dbReference type="GO" id="GO:0046983">
    <property type="term" value="F:protein dimerization activity"/>
    <property type="evidence" value="ECO:0007669"/>
    <property type="project" value="InterPro"/>
</dbReference>
<evidence type="ECO:0000259" key="11">
    <source>
        <dbReference type="Pfam" id="PF16178"/>
    </source>
</evidence>
<keyword evidence="3" id="KW-1003">Cell membrane</keyword>
<evidence type="ECO:0000256" key="2">
    <source>
        <dbReference type="ARBA" id="ARBA00009671"/>
    </source>
</evidence>
<comment type="subcellular location">
    <subcellularLocation>
        <location evidence="1">Cell membrane</location>
        <topology evidence="1">Multi-pass membrane protein</topology>
    </subcellularLocation>
    <subcellularLocation>
        <location evidence="8">Membrane</location>
        <topology evidence="8">Multi-pass membrane protein</topology>
    </subcellularLocation>
</comment>
<dbReference type="Pfam" id="PF04547">
    <property type="entry name" value="Anoctamin"/>
    <property type="match status" value="1"/>
</dbReference>
<feature type="domain" description="Anoctamin transmembrane" evidence="10">
    <location>
        <begin position="333"/>
        <end position="816"/>
    </location>
</feature>
<accession>A0A9D4K021</accession>
<feature type="transmembrane region" description="Helical" evidence="8">
    <location>
        <begin position="694"/>
        <end position="724"/>
    </location>
</feature>
<feature type="region of interest" description="Disordered" evidence="9">
    <location>
        <begin position="835"/>
        <end position="880"/>
    </location>
</feature>
<keyword evidence="7" id="KW-0325">Glycoprotein</keyword>
<sequence length="880" mass="101784">MAAKNHVAPYVNPAQEPKEMAANDLRKESKTRLIVKERMQKAARFNAFYKQLGSNVKPEQKRIDYVLVFPNTSISEIEDEDDKHDFEKRMALREKFEAAMEEQGLQLQKLVIGDKVFTQIHCPFRRLCEEAELVSLEMPLKDCESENVDTPTFLDKFIRDNFVTDDQVDLVSAPFKMEHMNLYDGHDDPTNFFRPALRAILVEHILINIDLRTTGESARNLFKKGKLADMSPTALEQSLKAILQRYRSGSCCGCVKGNNELGDLQKVGLDYMMMEGVYTDKFVLHEESAYDPDADSKINAALPQDKNTLKLDPRLDLQLTWPRFFKFQPLWKIRNYFGEKIAFYFAWSGVLITSLWLPMLFGFAVFLYGLVESIQKTLNSNTNSGSGGNFTDLFRNIKESFDNDVTPFFAMFICIWGTLFLEAWKRKQSELAYQWDVEQFEENEPDRPEFYGTDRKIDPVTQEVDWYYPFRRQAWKFLLSISTLLFMICVVIISVSAVIVYRVIATVDYCRLLSSSECLMVSTIVSSVLNAISILILGKLYDWLAKKLTDWENHRTETKYNDSLIIKLFAFQFVNTYSACFYIAFARGRVDDNGILGLGAKYQDACEGTCMSQLSFQVLTLMITKPIPKFAADVIIPWLLKQWRARCQCCACIPFLRKLLRVDSKPKSEKTLLEIESEKPSLGPFTMAEYNEKILLYGLMMLFAVSFPLAPLLALLVLLLDIRIDAKRMLWWYQRPQPVIAEDIGTWYVVLQFLNFAGVVSNAFLIAFTSSWGSKYTTYEKLWIVIGFEHIVFVLKFLLAYLIPDTPSSVALAIRKKHYQYRKVLEEHEMKVKDNNTMDNETEVQETEVRQLKKKKKRNRESKELRKEGDGSPPVYSIRT</sequence>
<dbReference type="Pfam" id="PF16178">
    <property type="entry name" value="Anoct_dimer"/>
    <property type="match status" value="1"/>
</dbReference>
<evidence type="ECO:0000256" key="3">
    <source>
        <dbReference type="ARBA" id="ARBA00022475"/>
    </source>
</evidence>
<dbReference type="GO" id="GO:0005886">
    <property type="term" value="C:plasma membrane"/>
    <property type="evidence" value="ECO:0007669"/>
    <property type="project" value="UniProtKB-SubCell"/>
</dbReference>
<dbReference type="GO" id="GO:0005254">
    <property type="term" value="F:chloride channel activity"/>
    <property type="evidence" value="ECO:0007669"/>
    <property type="project" value="TreeGrafter"/>
</dbReference>
<evidence type="ECO:0000256" key="7">
    <source>
        <dbReference type="ARBA" id="ARBA00023180"/>
    </source>
</evidence>
<dbReference type="PANTHER" id="PTHR12308:SF73">
    <property type="entry name" value="ANOCTAMIN"/>
    <property type="match status" value="1"/>
</dbReference>
<keyword evidence="5 8" id="KW-1133">Transmembrane helix</keyword>
<dbReference type="AlphaFoldDB" id="A0A9D4K021"/>
<feature type="transmembrane region" description="Helical" evidence="8">
    <location>
        <begin position="564"/>
        <end position="585"/>
    </location>
</feature>
<feature type="transmembrane region" description="Helical" evidence="8">
    <location>
        <begin position="524"/>
        <end position="544"/>
    </location>
</feature>
<proteinExistence type="inferred from homology"/>
<dbReference type="EMBL" id="JAIWYP010000004">
    <property type="protein sequence ID" value="KAH3830061.1"/>
    <property type="molecule type" value="Genomic_DNA"/>
</dbReference>
<evidence type="ECO:0000256" key="5">
    <source>
        <dbReference type="ARBA" id="ARBA00022989"/>
    </source>
</evidence>
<evidence type="ECO:0000313" key="12">
    <source>
        <dbReference type="EMBL" id="KAH3830061.1"/>
    </source>
</evidence>
<comment type="similarity">
    <text evidence="2 8">Belongs to the anoctamin family.</text>
</comment>
<feature type="transmembrane region" description="Helical" evidence="8">
    <location>
        <begin position="745"/>
        <end position="770"/>
    </location>
</feature>
<dbReference type="InterPro" id="IPR049452">
    <property type="entry name" value="Anoctamin_TM"/>
</dbReference>
<dbReference type="InterPro" id="IPR007632">
    <property type="entry name" value="Anoctamin"/>
</dbReference>
<dbReference type="PANTHER" id="PTHR12308">
    <property type="entry name" value="ANOCTAMIN"/>
    <property type="match status" value="1"/>
</dbReference>
<evidence type="ECO:0000256" key="4">
    <source>
        <dbReference type="ARBA" id="ARBA00022692"/>
    </source>
</evidence>
<keyword evidence="4 8" id="KW-0812">Transmembrane</keyword>
<name>A0A9D4K021_DREPO</name>
<evidence type="ECO:0000256" key="8">
    <source>
        <dbReference type="RuleBase" id="RU280814"/>
    </source>
</evidence>
<protein>
    <recommendedName>
        <fullName evidence="8">Anoctamin</fullName>
    </recommendedName>
</protein>
<keyword evidence="13" id="KW-1185">Reference proteome</keyword>
<feature type="domain" description="Anoctamin dimerisation" evidence="11">
    <location>
        <begin position="59"/>
        <end position="211"/>
    </location>
</feature>
<feature type="compositionally biased region" description="Basic and acidic residues" evidence="9">
    <location>
        <begin position="861"/>
        <end position="870"/>
    </location>
</feature>
<keyword evidence="6 8" id="KW-0472">Membrane</keyword>
<dbReference type="InterPro" id="IPR032394">
    <property type="entry name" value="Anoct_dimer"/>
</dbReference>
<evidence type="ECO:0000256" key="9">
    <source>
        <dbReference type="SAM" id="MobiDB-lite"/>
    </source>
</evidence>
<evidence type="ECO:0000259" key="10">
    <source>
        <dbReference type="Pfam" id="PF04547"/>
    </source>
</evidence>
<reference evidence="12" key="1">
    <citation type="journal article" date="2019" name="bioRxiv">
        <title>The Genome of the Zebra Mussel, Dreissena polymorpha: A Resource for Invasive Species Research.</title>
        <authorList>
            <person name="McCartney M.A."/>
            <person name="Auch B."/>
            <person name="Kono T."/>
            <person name="Mallez S."/>
            <person name="Zhang Y."/>
            <person name="Obille A."/>
            <person name="Becker A."/>
            <person name="Abrahante J.E."/>
            <person name="Garbe J."/>
            <person name="Badalamenti J.P."/>
            <person name="Herman A."/>
            <person name="Mangelson H."/>
            <person name="Liachko I."/>
            <person name="Sullivan S."/>
            <person name="Sone E.D."/>
            <person name="Koren S."/>
            <person name="Silverstein K.A.T."/>
            <person name="Beckman K.B."/>
            <person name="Gohl D.M."/>
        </authorList>
    </citation>
    <scope>NUCLEOTIDE SEQUENCE</scope>
    <source>
        <strain evidence="12">Duluth1</strain>
        <tissue evidence="12">Whole animal</tissue>
    </source>
</reference>
<feature type="transmembrane region" description="Helical" evidence="8">
    <location>
        <begin position="782"/>
        <end position="803"/>
    </location>
</feature>
<feature type="transmembrane region" description="Helical" evidence="8">
    <location>
        <begin position="405"/>
        <end position="424"/>
    </location>
</feature>
<organism evidence="12 13">
    <name type="scientific">Dreissena polymorpha</name>
    <name type="common">Zebra mussel</name>
    <name type="synonym">Mytilus polymorpha</name>
    <dbReference type="NCBI Taxonomy" id="45954"/>
    <lineage>
        <taxon>Eukaryota</taxon>
        <taxon>Metazoa</taxon>
        <taxon>Spiralia</taxon>
        <taxon>Lophotrochozoa</taxon>
        <taxon>Mollusca</taxon>
        <taxon>Bivalvia</taxon>
        <taxon>Autobranchia</taxon>
        <taxon>Heteroconchia</taxon>
        <taxon>Euheterodonta</taxon>
        <taxon>Imparidentia</taxon>
        <taxon>Neoheterodontei</taxon>
        <taxon>Myida</taxon>
        <taxon>Dreissenoidea</taxon>
        <taxon>Dreissenidae</taxon>
        <taxon>Dreissena</taxon>
    </lineage>
</organism>